<sequence length="219" mass="24628">MKTFIKKNQFNYIKRCLNDLANNYKSCVDINVVEASKAYTQDKILNLFTNLSEEEREILNISKLKEASQIDSYLADLDNYVYGMATITSAQVSKLFKKEKKLKLPELNQEASKKVYLGWVDKASNKLFVAYNMDEKLIGMACRITNGGSSKANICSLCNCIHVDNEVIFVSPICKVSNAGEGGYKSIGFSICADSEKCNERIESVDNLEKILKDVNNIK</sequence>
<dbReference type="KEGG" id="cmah:C1I91_11030"/>
<dbReference type="InterPro" id="IPR038344">
    <property type="entry name" value="EF-G_N_sf"/>
</dbReference>
<keyword evidence="4" id="KW-1185">Reference proteome</keyword>
<evidence type="ECO:0000259" key="1">
    <source>
        <dbReference type="Pfam" id="PF07299"/>
    </source>
</evidence>
<dbReference type="Pfam" id="PF07299">
    <property type="entry name" value="EF-G-binding_N"/>
    <property type="match status" value="1"/>
</dbReference>
<keyword evidence="3" id="KW-0648">Protein biosynthesis</keyword>
<organism evidence="3 4">
    <name type="scientific">Clostridium manihotivorum</name>
    <dbReference type="NCBI Taxonomy" id="2320868"/>
    <lineage>
        <taxon>Bacteria</taxon>
        <taxon>Bacillati</taxon>
        <taxon>Bacillota</taxon>
        <taxon>Clostridia</taxon>
        <taxon>Eubacteriales</taxon>
        <taxon>Clostridiaceae</taxon>
        <taxon>Clostridium</taxon>
    </lineage>
</organism>
<dbReference type="AlphaFoldDB" id="A0A3R5U5F3"/>
<dbReference type="EMBL" id="CP025746">
    <property type="protein sequence ID" value="QAA32142.1"/>
    <property type="molecule type" value="Genomic_DNA"/>
</dbReference>
<dbReference type="Pfam" id="PF16571">
    <property type="entry name" value="FBP_C"/>
    <property type="match status" value="1"/>
</dbReference>
<keyword evidence="3" id="KW-0251">Elongation factor</keyword>
<evidence type="ECO:0000313" key="3">
    <source>
        <dbReference type="EMBL" id="QAA32142.1"/>
    </source>
</evidence>
<evidence type="ECO:0000259" key="2">
    <source>
        <dbReference type="Pfam" id="PF16571"/>
    </source>
</evidence>
<dbReference type="InterPro" id="IPR010841">
    <property type="entry name" value="EF-G-binding_N"/>
</dbReference>
<dbReference type="Gene3D" id="1.20.1280.250">
    <property type="match status" value="1"/>
</dbReference>
<name>A0A3R5U5F3_9CLOT</name>
<dbReference type="GO" id="GO:0003746">
    <property type="term" value="F:translation elongation factor activity"/>
    <property type="evidence" value="ECO:0007669"/>
    <property type="project" value="UniProtKB-KW"/>
</dbReference>
<dbReference type="CDD" id="cd16342">
    <property type="entry name" value="FusC_FusB"/>
    <property type="match status" value="1"/>
</dbReference>
<protein>
    <submittedName>
        <fullName evidence="3">Elongation factor G-binding protein</fullName>
    </submittedName>
</protein>
<proteinExistence type="predicted"/>
<reference evidence="3 4" key="1">
    <citation type="submission" date="2018-01" db="EMBL/GenBank/DDBJ databases">
        <title>Genome Sequencing and Assembly of Anaerobacter polyendosporus strain CT4.</title>
        <authorList>
            <person name="Tachaapaikoon C."/>
            <person name="Sutheeworapong S."/>
            <person name="Jenjaroenpun P."/>
            <person name="Wongsurawat T."/>
            <person name="Nookeaw I."/>
            <person name="Cheawchanlertfa P."/>
            <person name="Kosugi A."/>
            <person name="Cheevadhanarak S."/>
            <person name="Ratanakhanokchai K."/>
        </authorList>
    </citation>
    <scope>NUCLEOTIDE SEQUENCE [LARGE SCALE GENOMIC DNA]</scope>
    <source>
        <strain evidence="3 4">CT4</strain>
    </source>
</reference>
<evidence type="ECO:0000313" key="4">
    <source>
        <dbReference type="Proteomes" id="UP000286268"/>
    </source>
</evidence>
<dbReference type="RefSeq" id="WP_128212934.1">
    <property type="nucleotide sequence ID" value="NZ_CP025746.1"/>
</dbReference>
<accession>A0A3R5U5F3</accession>
<dbReference type="InterPro" id="IPR032330">
    <property type="entry name" value="EF-G-binding_C"/>
</dbReference>
<feature type="domain" description="Elongation factor G-binding protein C-terminal treble-clef zinc-finger" evidence="2">
    <location>
        <begin position="98"/>
        <end position="206"/>
    </location>
</feature>
<gene>
    <name evidence="3" type="ORF">C1I91_11030</name>
</gene>
<dbReference type="Proteomes" id="UP000286268">
    <property type="component" value="Chromosome"/>
</dbReference>
<feature type="domain" description="Elongation factor G-binding protein N-terminal" evidence="1">
    <location>
        <begin position="4"/>
        <end position="84"/>
    </location>
</feature>
<dbReference type="OrthoDB" id="1891078at2"/>